<dbReference type="GO" id="GO:0006123">
    <property type="term" value="P:mitochondrial electron transport, cytochrome c to oxygen"/>
    <property type="evidence" value="ECO:0007669"/>
    <property type="project" value="TreeGrafter"/>
</dbReference>
<dbReference type="OrthoDB" id="5947505at2759"/>
<keyword evidence="14" id="KW-1185">Reference proteome</keyword>
<dbReference type="GO" id="GO:0016491">
    <property type="term" value="F:oxidoreductase activity"/>
    <property type="evidence" value="ECO:0007669"/>
    <property type="project" value="UniProtKB-KW"/>
</dbReference>
<dbReference type="SUPFAM" id="SSF81411">
    <property type="entry name" value="Mitochondrial cytochrome c oxidase subunit VIa"/>
    <property type="match status" value="1"/>
</dbReference>
<dbReference type="InterPro" id="IPR001349">
    <property type="entry name" value="Cyt_c_oxidase_su6a"/>
</dbReference>
<keyword evidence="9 12" id="KW-0496">Mitochondrion</keyword>
<gene>
    <name evidence="13" type="ORF">POCULU_LOCUS880</name>
</gene>
<dbReference type="PANTHER" id="PTHR11504:SF0">
    <property type="entry name" value="CYTOCHROME C OXIDASE SUBUNIT"/>
    <property type="match status" value="1"/>
</dbReference>
<evidence type="ECO:0000256" key="5">
    <source>
        <dbReference type="ARBA" id="ARBA00022792"/>
    </source>
</evidence>
<evidence type="ECO:0000256" key="8">
    <source>
        <dbReference type="ARBA" id="ARBA00023002"/>
    </source>
</evidence>
<keyword evidence="6" id="KW-0809">Transit peptide</keyword>
<dbReference type="EMBL" id="CAJVPJ010000054">
    <property type="protein sequence ID" value="CAG8467708.1"/>
    <property type="molecule type" value="Genomic_DNA"/>
</dbReference>
<sequence>MIHFVRRITFLPKARTFATAVEAGGVSSFVAERQATMEHANATASLWKKISIYVCIPALILSSANAYRLLKEHSAHKTHPEDIPNYSYLRIRNKPFFWGDGDHTLFHNPAVNK</sequence>
<dbReference type="Pfam" id="PF02046">
    <property type="entry name" value="COX6A"/>
    <property type="match status" value="1"/>
</dbReference>
<evidence type="ECO:0000256" key="4">
    <source>
        <dbReference type="ARBA" id="ARBA00022692"/>
    </source>
</evidence>
<dbReference type="Gene3D" id="4.10.95.10">
    <property type="entry name" value="Cytochrome c oxidase, subunit VIa"/>
    <property type="match status" value="1"/>
</dbReference>
<comment type="pathway">
    <text evidence="2">Energy metabolism; oxidative phosphorylation.</text>
</comment>
<dbReference type="GO" id="GO:0005743">
    <property type="term" value="C:mitochondrial inner membrane"/>
    <property type="evidence" value="ECO:0007669"/>
    <property type="project" value="UniProtKB-SubCell"/>
</dbReference>
<evidence type="ECO:0000256" key="11">
    <source>
        <dbReference type="RuleBase" id="RU004396"/>
    </source>
</evidence>
<keyword evidence="8" id="KW-0560">Oxidoreductase</keyword>
<dbReference type="InterPro" id="IPR018507">
    <property type="entry name" value="Cyt_c_oxidase_su6a_CS"/>
</dbReference>
<name>A0A9N8Z5T0_9GLOM</name>
<accession>A0A9N8Z5T0</accession>
<protein>
    <recommendedName>
        <fullName evidence="12">Cytochrome c oxidase subunit</fullName>
    </recommendedName>
    <alternativeName>
        <fullName evidence="12">Cytochrome c oxidase polypeptide VIa</fullName>
    </alternativeName>
</protein>
<evidence type="ECO:0000256" key="12">
    <source>
        <dbReference type="RuleBase" id="RU004397"/>
    </source>
</evidence>
<organism evidence="13 14">
    <name type="scientific">Paraglomus occultum</name>
    <dbReference type="NCBI Taxonomy" id="144539"/>
    <lineage>
        <taxon>Eukaryota</taxon>
        <taxon>Fungi</taxon>
        <taxon>Fungi incertae sedis</taxon>
        <taxon>Mucoromycota</taxon>
        <taxon>Glomeromycotina</taxon>
        <taxon>Glomeromycetes</taxon>
        <taxon>Paraglomerales</taxon>
        <taxon>Paraglomeraceae</taxon>
        <taxon>Paraglomus</taxon>
    </lineage>
</organism>
<dbReference type="GO" id="GO:0030234">
    <property type="term" value="F:enzyme regulator activity"/>
    <property type="evidence" value="ECO:0007669"/>
    <property type="project" value="TreeGrafter"/>
</dbReference>
<evidence type="ECO:0000256" key="2">
    <source>
        <dbReference type="ARBA" id="ARBA00004673"/>
    </source>
</evidence>
<keyword evidence="10 12" id="KW-0472">Membrane</keyword>
<evidence type="ECO:0000256" key="9">
    <source>
        <dbReference type="ARBA" id="ARBA00023128"/>
    </source>
</evidence>
<keyword evidence="4" id="KW-0812">Transmembrane</keyword>
<evidence type="ECO:0000256" key="1">
    <source>
        <dbReference type="ARBA" id="ARBA00004434"/>
    </source>
</evidence>
<proteinExistence type="inferred from homology"/>
<reference evidence="13" key="1">
    <citation type="submission" date="2021-06" db="EMBL/GenBank/DDBJ databases">
        <authorList>
            <person name="Kallberg Y."/>
            <person name="Tangrot J."/>
            <person name="Rosling A."/>
        </authorList>
    </citation>
    <scope>NUCLEOTIDE SEQUENCE</scope>
    <source>
        <strain evidence="13">IA702</strain>
    </source>
</reference>
<dbReference type="PANTHER" id="PTHR11504">
    <property type="entry name" value="CYTOCHROME C OXIDASE POLYPEPTIDE VIA"/>
    <property type="match status" value="1"/>
</dbReference>
<evidence type="ECO:0000313" key="14">
    <source>
        <dbReference type="Proteomes" id="UP000789572"/>
    </source>
</evidence>
<comment type="caution">
    <text evidence="13">The sequence shown here is derived from an EMBL/GenBank/DDBJ whole genome shotgun (WGS) entry which is preliminary data.</text>
</comment>
<dbReference type="AlphaFoldDB" id="A0A9N8Z5T0"/>
<comment type="subcellular location">
    <subcellularLocation>
        <location evidence="1">Mitochondrion inner membrane</location>
        <topology evidence="1">Single-pass membrane protein</topology>
    </subcellularLocation>
</comment>
<evidence type="ECO:0000256" key="7">
    <source>
        <dbReference type="ARBA" id="ARBA00022989"/>
    </source>
</evidence>
<evidence type="ECO:0000313" key="13">
    <source>
        <dbReference type="EMBL" id="CAG8467708.1"/>
    </source>
</evidence>
<keyword evidence="5 12" id="KW-0999">Mitochondrion inner membrane</keyword>
<evidence type="ECO:0000256" key="3">
    <source>
        <dbReference type="ARBA" id="ARBA00005553"/>
    </source>
</evidence>
<dbReference type="FunFam" id="4.10.95.10:FF:000001">
    <property type="entry name" value="Cytochrome c oxidase subunit 6A, mitochondrial"/>
    <property type="match status" value="1"/>
</dbReference>
<evidence type="ECO:0000256" key="10">
    <source>
        <dbReference type="ARBA" id="ARBA00023136"/>
    </source>
</evidence>
<evidence type="ECO:0000256" key="6">
    <source>
        <dbReference type="ARBA" id="ARBA00022946"/>
    </source>
</evidence>
<comment type="similarity">
    <text evidence="3 11">Belongs to the cytochrome c oxidase subunit 6A family.</text>
</comment>
<keyword evidence="7" id="KW-1133">Transmembrane helix</keyword>
<dbReference type="PROSITE" id="PS01329">
    <property type="entry name" value="COX6A"/>
    <property type="match status" value="1"/>
</dbReference>
<dbReference type="InterPro" id="IPR036418">
    <property type="entry name" value="Cyt_c_oxidase_su6a_sf"/>
</dbReference>
<dbReference type="Proteomes" id="UP000789572">
    <property type="component" value="Unassembled WGS sequence"/>
</dbReference>